<gene>
    <name evidence="7" type="ORF">RMCB_2020</name>
</gene>
<dbReference type="InterPro" id="IPR050306">
    <property type="entry name" value="PfkB_Carbo_kinase"/>
</dbReference>
<evidence type="ECO:0000256" key="2">
    <source>
        <dbReference type="ARBA" id="ARBA00022679"/>
    </source>
</evidence>
<reference evidence="8" key="1">
    <citation type="journal article" date="2016" name="Genome Announc.">
        <title>Draft Genome Sequences of Five Rapidly Growing Mycobacterium Species, M. thermoresistibile, M. fortuitum subsp. acetamidolyticum, M. canariasense, M. brisbanense, and M. novocastrense.</title>
        <authorList>
            <person name="Katahira K."/>
            <person name="Ogura Y."/>
            <person name="Gotoh Y."/>
            <person name="Hayashi T."/>
        </authorList>
    </citation>
    <scope>NUCLEOTIDE SEQUENCE [LARGE SCALE GENOMIC DNA]</scope>
    <source>
        <strain evidence="8">JCM15654</strain>
    </source>
</reference>
<dbReference type="GO" id="GO:0005524">
    <property type="term" value="F:ATP binding"/>
    <property type="evidence" value="ECO:0007669"/>
    <property type="project" value="UniProtKB-KW"/>
</dbReference>
<dbReference type="GO" id="GO:0016301">
    <property type="term" value="F:kinase activity"/>
    <property type="evidence" value="ECO:0007669"/>
    <property type="project" value="UniProtKB-KW"/>
</dbReference>
<keyword evidence="5" id="KW-0067">ATP-binding</keyword>
<dbReference type="Pfam" id="PF00294">
    <property type="entry name" value="PfkB"/>
    <property type="match status" value="1"/>
</dbReference>
<sequence>MTGRVLSLGEALIDVVIRPESIEEHVGGSPLNVAVGIATLGHPASICAHWGADDRGDMLRRRAQAAGLEVVTGTDSADKTPVAFAHVDEHGHATYDFDLTWEVPPLPDLSSFGHLHTGSIAVTLEPGGSAVVDVAARMQGSCTVSYDPNIRPALMKSPDAVMDRVERMVALSDVVKASDEDLAWLYPQTPVEDVMRRWVTSGPAMVVVTRGPWGAYALLANNRDMLHLDQLTVEVGDSVGAGDSFMAGLISGLMDARLLGSSSARQRLAAVSWSDVQPALHRAIITSALTVSHSGAYAPVMAEVQAVQDADPMLR</sequence>
<dbReference type="PANTHER" id="PTHR43085:SF1">
    <property type="entry name" value="PSEUDOURIDINE KINASE-RELATED"/>
    <property type="match status" value="1"/>
</dbReference>
<keyword evidence="3" id="KW-0547">Nucleotide-binding</keyword>
<dbReference type="PROSITE" id="PS00583">
    <property type="entry name" value="PFKB_KINASES_1"/>
    <property type="match status" value="1"/>
</dbReference>
<feature type="domain" description="Carbohydrate kinase PfkB" evidence="6">
    <location>
        <begin position="7"/>
        <end position="299"/>
    </location>
</feature>
<keyword evidence="8" id="KW-1185">Reference proteome</keyword>
<dbReference type="CDD" id="cd01167">
    <property type="entry name" value="bac_FRK"/>
    <property type="match status" value="1"/>
</dbReference>
<dbReference type="InterPro" id="IPR029056">
    <property type="entry name" value="Ribokinase-like"/>
</dbReference>
<dbReference type="InterPro" id="IPR011611">
    <property type="entry name" value="PfkB_dom"/>
</dbReference>
<evidence type="ECO:0000256" key="3">
    <source>
        <dbReference type="ARBA" id="ARBA00022741"/>
    </source>
</evidence>
<comment type="caution">
    <text evidence="7">The sequence shown here is derived from an EMBL/GenBank/DDBJ whole genome shotgun (WGS) entry which is preliminary data.</text>
</comment>
<dbReference type="Proteomes" id="UP000069620">
    <property type="component" value="Unassembled WGS sequence"/>
</dbReference>
<evidence type="ECO:0000256" key="1">
    <source>
        <dbReference type="ARBA" id="ARBA00010688"/>
    </source>
</evidence>
<dbReference type="EMBL" id="BCSX01000021">
    <property type="protein sequence ID" value="GAS87924.1"/>
    <property type="molecule type" value="Genomic_DNA"/>
</dbReference>
<evidence type="ECO:0000313" key="7">
    <source>
        <dbReference type="EMBL" id="GAS87924.1"/>
    </source>
</evidence>
<keyword evidence="2" id="KW-0808">Transferase</keyword>
<dbReference type="AlphaFoldDB" id="A0A100VXQ1"/>
<organism evidence="7 8">
    <name type="scientific">Mycolicibacterium brisbanense</name>
    <dbReference type="NCBI Taxonomy" id="146020"/>
    <lineage>
        <taxon>Bacteria</taxon>
        <taxon>Bacillati</taxon>
        <taxon>Actinomycetota</taxon>
        <taxon>Actinomycetes</taxon>
        <taxon>Mycobacteriales</taxon>
        <taxon>Mycobacteriaceae</taxon>
        <taxon>Mycolicibacterium</taxon>
    </lineage>
</organism>
<protein>
    <submittedName>
        <fullName evidence="7">PfkB domain-containing protein</fullName>
    </submittedName>
</protein>
<evidence type="ECO:0000256" key="5">
    <source>
        <dbReference type="ARBA" id="ARBA00022840"/>
    </source>
</evidence>
<dbReference type="RefSeq" id="WP_029373305.1">
    <property type="nucleotide sequence ID" value="NZ_BCSX01000021.1"/>
</dbReference>
<dbReference type="InterPro" id="IPR002173">
    <property type="entry name" value="Carboh/pur_kinase_PfkB_CS"/>
</dbReference>
<dbReference type="OrthoDB" id="9795789at2"/>
<comment type="similarity">
    <text evidence="1">Belongs to the carbohydrate kinase PfkB family.</text>
</comment>
<reference evidence="8" key="2">
    <citation type="submission" date="2016-02" db="EMBL/GenBank/DDBJ databases">
        <title>Draft genome sequence of five rapidly growing Mycobacterium species.</title>
        <authorList>
            <person name="Katahira K."/>
            <person name="Gotou Y."/>
            <person name="Iida K."/>
            <person name="Ogura Y."/>
            <person name="Hayashi T."/>
        </authorList>
    </citation>
    <scope>NUCLEOTIDE SEQUENCE [LARGE SCALE GENOMIC DNA]</scope>
    <source>
        <strain evidence="8">JCM15654</strain>
    </source>
</reference>
<dbReference type="SUPFAM" id="SSF53613">
    <property type="entry name" value="Ribokinase-like"/>
    <property type="match status" value="1"/>
</dbReference>
<dbReference type="PROSITE" id="PS00584">
    <property type="entry name" value="PFKB_KINASES_2"/>
    <property type="match status" value="1"/>
</dbReference>
<dbReference type="STRING" id="146020.RMCB_2020"/>
<proteinExistence type="inferred from homology"/>
<name>A0A100VXQ1_9MYCO</name>
<keyword evidence="4" id="KW-0418">Kinase</keyword>
<evidence type="ECO:0000256" key="4">
    <source>
        <dbReference type="ARBA" id="ARBA00022777"/>
    </source>
</evidence>
<dbReference type="PANTHER" id="PTHR43085">
    <property type="entry name" value="HEXOKINASE FAMILY MEMBER"/>
    <property type="match status" value="1"/>
</dbReference>
<accession>A0A100VXQ1</accession>
<evidence type="ECO:0000313" key="8">
    <source>
        <dbReference type="Proteomes" id="UP000069620"/>
    </source>
</evidence>
<evidence type="ECO:0000259" key="6">
    <source>
        <dbReference type="Pfam" id="PF00294"/>
    </source>
</evidence>
<dbReference type="Gene3D" id="3.40.1190.20">
    <property type="match status" value="1"/>
</dbReference>